<protein>
    <submittedName>
        <fullName evidence="6">CRP/FNR family transcriptional regulator, anaerobic regulatory protein</fullName>
    </submittedName>
</protein>
<dbReference type="InterPro" id="IPR012318">
    <property type="entry name" value="HTH_CRP"/>
</dbReference>
<sequence length="223" mass="25212">MEVNRHLCLKDLPLFENVEDEVFSTVCRGAAVKKHCRRGDILFNQGEPSDTLYLIKEGSFKLVRVNEDGKEIILQLAGKGEVLGEAALFRENSHPAAAVALENARVCALSRQRLEKIIRESPDLALQVIYSLGNRLYNAWEQVTELRTGSTRERVLNLLIRLAGERGEPCPEGTLIKLHLTQQDIADFVGVSRVMVAQSLKELTSRNYLIKKGKYYILKDRCF</sequence>
<evidence type="ECO:0000313" key="6">
    <source>
        <dbReference type="EMBL" id="SFG79057.1"/>
    </source>
</evidence>
<dbReference type="AlphaFoldDB" id="A0A1I2UTE8"/>
<evidence type="ECO:0000259" key="4">
    <source>
        <dbReference type="PROSITE" id="PS50042"/>
    </source>
</evidence>
<dbReference type="PANTHER" id="PTHR24567">
    <property type="entry name" value="CRP FAMILY TRANSCRIPTIONAL REGULATORY PROTEIN"/>
    <property type="match status" value="1"/>
</dbReference>
<dbReference type="SMART" id="SM00419">
    <property type="entry name" value="HTH_CRP"/>
    <property type="match status" value="1"/>
</dbReference>
<dbReference type="PROSITE" id="PS51063">
    <property type="entry name" value="HTH_CRP_2"/>
    <property type="match status" value="1"/>
</dbReference>
<reference evidence="7" key="1">
    <citation type="submission" date="2016-10" db="EMBL/GenBank/DDBJ databases">
        <authorList>
            <person name="Varghese N."/>
            <person name="Submissions S."/>
        </authorList>
    </citation>
    <scope>NUCLEOTIDE SEQUENCE [LARGE SCALE GENOMIC DNA]</scope>
    <source>
        <strain evidence="7">DSM 17038</strain>
    </source>
</reference>
<keyword evidence="3" id="KW-0804">Transcription</keyword>
<evidence type="ECO:0000256" key="1">
    <source>
        <dbReference type="ARBA" id="ARBA00023015"/>
    </source>
</evidence>
<dbReference type="InterPro" id="IPR018490">
    <property type="entry name" value="cNMP-bd_dom_sf"/>
</dbReference>
<dbReference type="STRING" id="341036.SAMN05660649_02737"/>
<dbReference type="Pfam" id="PF13545">
    <property type="entry name" value="HTH_Crp_2"/>
    <property type="match status" value="1"/>
</dbReference>
<dbReference type="InterPro" id="IPR036390">
    <property type="entry name" value="WH_DNA-bd_sf"/>
</dbReference>
<dbReference type="RefSeq" id="WP_092471939.1">
    <property type="nucleotide sequence ID" value="NZ_FOOX01000009.1"/>
</dbReference>
<feature type="domain" description="Cyclic nucleotide-binding" evidence="4">
    <location>
        <begin position="14"/>
        <end position="135"/>
    </location>
</feature>
<dbReference type="SMART" id="SM00100">
    <property type="entry name" value="cNMP"/>
    <property type="match status" value="1"/>
</dbReference>
<evidence type="ECO:0000256" key="2">
    <source>
        <dbReference type="ARBA" id="ARBA00023125"/>
    </source>
</evidence>
<organism evidence="6 7">
    <name type="scientific">Desulfotruncus arcticus DSM 17038</name>
    <dbReference type="NCBI Taxonomy" id="1121424"/>
    <lineage>
        <taxon>Bacteria</taxon>
        <taxon>Bacillati</taxon>
        <taxon>Bacillota</taxon>
        <taxon>Clostridia</taxon>
        <taxon>Eubacteriales</taxon>
        <taxon>Desulfallaceae</taxon>
        <taxon>Desulfotruncus</taxon>
    </lineage>
</organism>
<proteinExistence type="predicted"/>
<feature type="domain" description="HTH crp-type" evidence="5">
    <location>
        <begin position="149"/>
        <end position="222"/>
    </location>
</feature>
<dbReference type="PANTHER" id="PTHR24567:SF74">
    <property type="entry name" value="HTH-TYPE TRANSCRIPTIONAL REGULATOR ARCR"/>
    <property type="match status" value="1"/>
</dbReference>
<dbReference type="Gene3D" id="1.10.10.10">
    <property type="entry name" value="Winged helix-like DNA-binding domain superfamily/Winged helix DNA-binding domain"/>
    <property type="match status" value="1"/>
</dbReference>
<accession>A0A1I2UTE8</accession>
<keyword evidence="1" id="KW-0805">Transcription regulation</keyword>
<dbReference type="EMBL" id="FOOX01000009">
    <property type="protein sequence ID" value="SFG79057.1"/>
    <property type="molecule type" value="Genomic_DNA"/>
</dbReference>
<keyword evidence="2" id="KW-0238">DNA-binding</keyword>
<dbReference type="Gene3D" id="2.60.120.10">
    <property type="entry name" value="Jelly Rolls"/>
    <property type="match status" value="1"/>
</dbReference>
<evidence type="ECO:0000259" key="5">
    <source>
        <dbReference type="PROSITE" id="PS51063"/>
    </source>
</evidence>
<evidence type="ECO:0000313" key="7">
    <source>
        <dbReference type="Proteomes" id="UP000199337"/>
    </source>
</evidence>
<dbReference type="InterPro" id="IPR014710">
    <property type="entry name" value="RmlC-like_jellyroll"/>
</dbReference>
<dbReference type="SUPFAM" id="SSF51206">
    <property type="entry name" value="cAMP-binding domain-like"/>
    <property type="match status" value="1"/>
</dbReference>
<keyword evidence="7" id="KW-1185">Reference proteome</keyword>
<dbReference type="Pfam" id="PF00027">
    <property type="entry name" value="cNMP_binding"/>
    <property type="match status" value="1"/>
</dbReference>
<name>A0A1I2UTE8_9FIRM</name>
<dbReference type="SUPFAM" id="SSF46785">
    <property type="entry name" value="Winged helix' DNA-binding domain"/>
    <property type="match status" value="1"/>
</dbReference>
<dbReference type="InterPro" id="IPR000595">
    <property type="entry name" value="cNMP-bd_dom"/>
</dbReference>
<dbReference type="InterPro" id="IPR050397">
    <property type="entry name" value="Env_Response_Regulators"/>
</dbReference>
<dbReference type="GO" id="GO:0003677">
    <property type="term" value="F:DNA binding"/>
    <property type="evidence" value="ECO:0007669"/>
    <property type="project" value="UniProtKB-KW"/>
</dbReference>
<dbReference type="GO" id="GO:0003700">
    <property type="term" value="F:DNA-binding transcription factor activity"/>
    <property type="evidence" value="ECO:0007669"/>
    <property type="project" value="TreeGrafter"/>
</dbReference>
<dbReference type="GO" id="GO:0005829">
    <property type="term" value="C:cytosol"/>
    <property type="evidence" value="ECO:0007669"/>
    <property type="project" value="TreeGrafter"/>
</dbReference>
<dbReference type="Proteomes" id="UP000199337">
    <property type="component" value="Unassembled WGS sequence"/>
</dbReference>
<dbReference type="CDD" id="cd00038">
    <property type="entry name" value="CAP_ED"/>
    <property type="match status" value="1"/>
</dbReference>
<dbReference type="PROSITE" id="PS50042">
    <property type="entry name" value="CNMP_BINDING_3"/>
    <property type="match status" value="1"/>
</dbReference>
<dbReference type="OrthoDB" id="9798104at2"/>
<evidence type="ECO:0000256" key="3">
    <source>
        <dbReference type="ARBA" id="ARBA00023163"/>
    </source>
</evidence>
<dbReference type="InterPro" id="IPR036388">
    <property type="entry name" value="WH-like_DNA-bd_sf"/>
</dbReference>
<gene>
    <name evidence="6" type="ORF">SAMN05660649_02737</name>
</gene>